<sequence length="364" mass="40106">MQQLAKNIAAARHKCGLTQGQLADLVGVSHSAVSKWEMGATCPDIALLAPIARALHTTPDALLNFRPQLDSGQVQSLVAACSALLVREGLCPAWDQAKALVHQYPADSLLLLKLGSFAQQLVLCCQDEKQAKQVLQWGCELLERCREIAQGETAQAAIVALTAYYSMLERTDEAVYLLEQQPPNSFDPRRQLAPLYARQGKDDRAAELAQQDLYMCAFMAVTDLMLLANIAQKGQDARRQQFLLQRAIDVAQVLGLQVGLGQNLFLALAGCLATQGEVEPALDALERYADLAARWPDVGEIGTYPWFDRIKMTAQPMGEALLKPHLCQMVEEQTQLDPLRRHPRYAAVLQRLRALGEQSGENIP</sequence>
<dbReference type="GO" id="GO:0003677">
    <property type="term" value="F:DNA binding"/>
    <property type="evidence" value="ECO:0007669"/>
    <property type="project" value="UniProtKB-KW"/>
</dbReference>
<dbReference type="PROSITE" id="PS50943">
    <property type="entry name" value="HTH_CROC1"/>
    <property type="match status" value="1"/>
</dbReference>
<evidence type="ECO:0000259" key="2">
    <source>
        <dbReference type="PROSITE" id="PS50943"/>
    </source>
</evidence>
<dbReference type="AlphaFoldDB" id="A0A1C6I5P8"/>
<gene>
    <name evidence="3" type="ORF">SAMEA3545359_01263</name>
</gene>
<dbReference type="Pfam" id="PF01381">
    <property type="entry name" value="HTH_3"/>
    <property type="match status" value="1"/>
</dbReference>
<dbReference type="CDD" id="cd00093">
    <property type="entry name" value="HTH_XRE"/>
    <property type="match status" value="1"/>
</dbReference>
<evidence type="ECO:0000313" key="3">
    <source>
        <dbReference type="EMBL" id="SCJ65209.1"/>
    </source>
</evidence>
<dbReference type="EMBL" id="FMHG01000001">
    <property type="protein sequence ID" value="SCJ65209.1"/>
    <property type="molecule type" value="Genomic_DNA"/>
</dbReference>
<keyword evidence="1" id="KW-0238">DNA-binding</keyword>
<organism evidence="3">
    <name type="scientific">uncultured Anaerotruncus sp</name>
    <dbReference type="NCBI Taxonomy" id="905011"/>
    <lineage>
        <taxon>Bacteria</taxon>
        <taxon>Bacillati</taxon>
        <taxon>Bacillota</taxon>
        <taxon>Clostridia</taxon>
        <taxon>Eubacteriales</taxon>
        <taxon>Oscillospiraceae</taxon>
        <taxon>Anaerotruncus</taxon>
        <taxon>environmental samples</taxon>
    </lineage>
</organism>
<proteinExistence type="predicted"/>
<accession>A0A1C6I5P8</accession>
<dbReference type="SUPFAM" id="SSF47413">
    <property type="entry name" value="lambda repressor-like DNA-binding domains"/>
    <property type="match status" value="1"/>
</dbReference>
<dbReference type="Gene3D" id="1.10.260.40">
    <property type="entry name" value="lambda repressor-like DNA-binding domains"/>
    <property type="match status" value="1"/>
</dbReference>
<name>A0A1C6I5P8_9FIRM</name>
<evidence type="ECO:0000256" key="1">
    <source>
        <dbReference type="ARBA" id="ARBA00023125"/>
    </source>
</evidence>
<dbReference type="InterPro" id="IPR010982">
    <property type="entry name" value="Lambda_DNA-bd_dom_sf"/>
</dbReference>
<protein>
    <submittedName>
        <fullName evidence="3">Transcriptional repressor DicA</fullName>
    </submittedName>
</protein>
<dbReference type="PANTHER" id="PTHR46558:SF11">
    <property type="entry name" value="HTH-TYPE TRANSCRIPTIONAL REGULATOR XRE"/>
    <property type="match status" value="1"/>
</dbReference>
<dbReference type="PANTHER" id="PTHR46558">
    <property type="entry name" value="TRACRIPTIONAL REGULATORY PROTEIN-RELATED-RELATED"/>
    <property type="match status" value="1"/>
</dbReference>
<dbReference type="InterPro" id="IPR001387">
    <property type="entry name" value="Cro/C1-type_HTH"/>
</dbReference>
<dbReference type="SMART" id="SM00530">
    <property type="entry name" value="HTH_XRE"/>
    <property type="match status" value="1"/>
</dbReference>
<feature type="domain" description="HTH cro/C1-type" evidence="2">
    <location>
        <begin position="8"/>
        <end position="62"/>
    </location>
</feature>
<reference evidence="3" key="1">
    <citation type="submission" date="2015-09" db="EMBL/GenBank/DDBJ databases">
        <authorList>
            <consortium name="Pathogen Informatics"/>
        </authorList>
    </citation>
    <scope>NUCLEOTIDE SEQUENCE</scope>
    <source>
        <strain evidence="3">2789STDY5834896</strain>
    </source>
</reference>